<sequence>ISKPRLKFLRHSSSRSAASSSSYFDRLKSLTQSAEPYPCLKDLANIVTDLCANVNVSIG</sequence>
<protein>
    <submittedName>
        <fullName evidence="1">Uncharacterized protein</fullName>
    </submittedName>
</protein>
<reference evidence="1 2" key="1">
    <citation type="journal article" date="2019" name="Nat. Ecol. Evol.">
        <title>Megaphylogeny resolves global patterns of mushroom evolution.</title>
        <authorList>
            <person name="Varga T."/>
            <person name="Krizsan K."/>
            <person name="Foldi C."/>
            <person name="Dima B."/>
            <person name="Sanchez-Garcia M."/>
            <person name="Sanchez-Ramirez S."/>
            <person name="Szollosi G.J."/>
            <person name="Szarkandi J.G."/>
            <person name="Papp V."/>
            <person name="Albert L."/>
            <person name="Andreopoulos W."/>
            <person name="Angelini C."/>
            <person name="Antonin V."/>
            <person name="Barry K.W."/>
            <person name="Bougher N.L."/>
            <person name="Buchanan P."/>
            <person name="Buyck B."/>
            <person name="Bense V."/>
            <person name="Catcheside P."/>
            <person name="Chovatia M."/>
            <person name="Cooper J."/>
            <person name="Damon W."/>
            <person name="Desjardin D."/>
            <person name="Finy P."/>
            <person name="Geml J."/>
            <person name="Haridas S."/>
            <person name="Hughes K."/>
            <person name="Justo A."/>
            <person name="Karasinski D."/>
            <person name="Kautmanova I."/>
            <person name="Kiss B."/>
            <person name="Kocsube S."/>
            <person name="Kotiranta H."/>
            <person name="LaButti K.M."/>
            <person name="Lechner B.E."/>
            <person name="Liimatainen K."/>
            <person name="Lipzen A."/>
            <person name="Lukacs Z."/>
            <person name="Mihaltcheva S."/>
            <person name="Morgado L.N."/>
            <person name="Niskanen T."/>
            <person name="Noordeloos M.E."/>
            <person name="Ohm R.A."/>
            <person name="Ortiz-Santana B."/>
            <person name="Ovrebo C."/>
            <person name="Racz N."/>
            <person name="Riley R."/>
            <person name="Savchenko A."/>
            <person name="Shiryaev A."/>
            <person name="Soop K."/>
            <person name="Spirin V."/>
            <person name="Szebenyi C."/>
            <person name="Tomsovsky M."/>
            <person name="Tulloss R.E."/>
            <person name="Uehling J."/>
            <person name="Grigoriev I.V."/>
            <person name="Vagvolgyi C."/>
            <person name="Papp T."/>
            <person name="Martin F.M."/>
            <person name="Miettinen O."/>
            <person name="Hibbett D.S."/>
            <person name="Nagy L.G."/>
        </authorList>
    </citation>
    <scope>NUCLEOTIDE SEQUENCE [LARGE SCALE GENOMIC DNA]</scope>
    <source>
        <strain evidence="1 2">CBS 962.96</strain>
    </source>
</reference>
<dbReference type="Proteomes" id="UP000297245">
    <property type="component" value="Unassembled WGS sequence"/>
</dbReference>
<gene>
    <name evidence="1" type="ORF">K435DRAFT_787584</name>
</gene>
<accession>A0A4S8KIZ3</accession>
<dbReference type="OrthoDB" id="3266391at2759"/>
<dbReference type="EMBL" id="ML182198">
    <property type="protein sequence ID" value="THU75407.1"/>
    <property type="molecule type" value="Genomic_DNA"/>
</dbReference>
<keyword evidence="2" id="KW-1185">Reference proteome</keyword>
<dbReference type="AlphaFoldDB" id="A0A4S8KIZ3"/>
<evidence type="ECO:0000313" key="1">
    <source>
        <dbReference type="EMBL" id="THU75407.1"/>
    </source>
</evidence>
<proteinExistence type="predicted"/>
<evidence type="ECO:0000313" key="2">
    <source>
        <dbReference type="Proteomes" id="UP000297245"/>
    </source>
</evidence>
<feature type="non-terminal residue" evidence="1">
    <location>
        <position position="1"/>
    </location>
</feature>
<organism evidence="1 2">
    <name type="scientific">Dendrothele bispora (strain CBS 962.96)</name>
    <dbReference type="NCBI Taxonomy" id="1314807"/>
    <lineage>
        <taxon>Eukaryota</taxon>
        <taxon>Fungi</taxon>
        <taxon>Dikarya</taxon>
        <taxon>Basidiomycota</taxon>
        <taxon>Agaricomycotina</taxon>
        <taxon>Agaricomycetes</taxon>
        <taxon>Agaricomycetidae</taxon>
        <taxon>Agaricales</taxon>
        <taxon>Agaricales incertae sedis</taxon>
        <taxon>Dendrothele</taxon>
    </lineage>
</organism>
<name>A0A4S8KIZ3_DENBC</name>